<keyword evidence="3" id="KW-1185">Reference proteome</keyword>
<reference evidence="2 3" key="1">
    <citation type="submission" date="2019-12" db="EMBL/GenBank/DDBJ databases">
        <title>Halocatena pleomorpha gen. nov. sp. nov., an extremely halophilic archaeon of family Halobacteriaceae isolated from saltpan soil.</title>
        <authorList>
            <person name="Pal Y."/>
            <person name="Verma A."/>
            <person name="Krishnamurthi S."/>
            <person name="Kumar P."/>
        </authorList>
    </citation>
    <scope>NUCLEOTIDE SEQUENCE [LARGE SCALE GENOMIC DNA]</scope>
    <source>
        <strain evidence="2 3">JCM 16495</strain>
    </source>
</reference>
<dbReference type="AlphaFoldDB" id="A0A6B0GGW3"/>
<evidence type="ECO:0000256" key="1">
    <source>
        <dbReference type="SAM" id="Phobius"/>
    </source>
</evidence>
<keyword evidence="1" id="KW-0812">Transmembrane</keyword>
<evidence type="ECO:0000313" key="3">
    <source>
        <dbReference type="Proteomes" id="UP000451471"/>
    </source>
</evidence>
<dbReference type="EMBL" id="WSZK01000014">
    <property type="protein sequence ID" value="MWG34112.1"/>
    <property type="molecule type" value="Genomic_DNA"/>
</dbReference>
<sequence length="54" mass="6033">MTVERAAAYWILGWGAVGTFLLALVAFFSAPTAGLFLFTGLVVVGFAYYYRNYW</sequence>
<gene>
    <name evidence="2" type="ORF">GQS65_06340</name>
</gene>
<dbReference type="RefSeq" id="WP_158203828.1">
    <property type="nucleotide sequence ID" value="NZ_WSZK01000014.1"/>
</dbReference>
<protein>
    <submittedName>
        <fullName evidence="2">Uncharacterized protein</fullName>
    </submittedName>
</protein>
<name>A0A6B0GGW3_9EURY</name>
<feature type="transmembrane region" description="Helical" evidence="1">
    <location>
        <begin position="33"/>
        <end position="50"/>
    </location>
</feature>
<feature type="transmembrane region" description="Helical" evidence="1">
    <location>
        <begin position="7"/>
        <end position="27"/>
    </location>
</feature>
<organism evidence="2 3">
    <name type="scientific">Halomarina oriensis</name>
    <dbReference type="NCBI Taxonomy" id="671145"/>
    <lineage>
        <taxon>Archaea</taxon>
        <taxon>Methanobacteriati</taxon>
        <taxon>Methanobacteriota</taxon>
        <taxon>Stenosarchaea group</taxon>
        <taxon>Halobacteria</taxon>
        <taxon>Halobacteriales</taxon>
        <taxon>Natronomonadaceae</taxon>
        <taxon>Halomarina</taxon>
    </lineage>
</organism>
<accession>A0A6B0GGW3</accession>
<dbReference type="Proteomes" id="UP000451471">
    <property type="component" value="Unassembled WGS sequence"/>
</dbReference>
<keyword evidence="1" id="KW-0472">Membrane</keyword>
<evidence type="ECO:0000313" key="2">
    <source>
        <dbReference type="EMBL" id="MWG34112.1"/>
    </source>
</evidence>
<proteinExistence type="predicted"/>
<keyword evidence="1" id="KW-1133">Transmembrane helix</keyword>
<comment type="caution">
    <text evidence="2">The sequence shown here is derived from an EMBL/GenBank/DDBJ whole genome shotgun (WGS) entry which is preliminary data.</text>
</comment>